<name>A0A915DIB2_9BILA</name>
<accession>A0A915DIB2</accession>
<dbReference type="Proteomes" id="UP000887574">
    <property type="component" value="Unplaced"/>
</dbReference>
<evidence type="ECO:0000256" key="1">
    <source>
        <dbReference type="SAM" id="MobiDB-lite"/>
    </source>
</evidence>
<feature type="region of interest" description="Disordered" evidence="1">
    <location>
        <begin position="37"/>
        <end position="56"/>
    </location>
</feature>
<dbReference type="AlphaFoldDB" id="A0A915DIB2"/>
<sequence>MCTNEVRFQYDPQMSKSPVKSDTKADAHIRMRELEEELGFQHSSTPETRDPVKFSPAATPVLVKPKRQYEKKMLLAKVIE</sequence>
<protein>
    <submittedName>
        <fullName evidence="3">Uncharacterized protein</fullName>
    </submittedName>
</protein>
<proteinExistence type="predicted"/>
<organism evidence="2 3">
    <name type="scientific">Ditylenchus dipsaci</name>
    <dbReference type="NCBI Taxonomy" id="166011"/>
    <lineage>
        <taxon>Eukaryota</taxon>
        <taxon>Metazoa</taxon>
        <taxon>Ecdysozoa</taxon>
        <taxon>Nematoda</taxon>
        <taxon>Chromadorea</taxon>
        <taxon>Rhabditida</taxon>
        <taxon>Tylenchina</taxon>
        <taxon>Tylenchomorpha</taxon>
        <taxon>Sphaerularioidea</taxon>
        <taxon>Anguinidae</taxon>
        <taxon>Anguininae</taxon>
        <taxon>Ditylenchus</taxon>
    </lineage>
</organism>
<evidence type="ECO:0000313" key="2">
    <source>
        <dbReference type="Proteomes" id="UP000887574"/>
    </source>
</evidence>
<keyword evidence="2" id="KW-1185">Reference proteome</keyword>
<dbReference type="WBParaSite" id="jg20177">
    <property type="protein sequence ID" value="jg20177"/>
    <property type="gene ID" value="jg20177"/>
</dbReference>
<reference evidence="3" key="1">
    <citation type="submission" date="2022-11" db="UniProtKB">
        <authorList>
            <consortium name="WormBaseParasite"/>
        </authorList>
    </citation>
    <scope>IDENTIFICATION</scope>
</reference>
<evidence type="ECO:0000313" key="3">
    <source>
        <dbReference type="WBParaSite" id="jg20177"/>
    </source>
</evidence>